<evidence type="ECO:0000313" key="2">
    <source>
        <dbReference type="Proteomes" id="UP000001880"/>
    </source>
</evidence>
<gene>
    <name evidence="1" type="ordered locus">Hoch_0340</name>
</gene>
<dbReference type="AlphaFoldDB" id="D0LIV2"/>
<dbReference type="Gene3D" id="3.90.550.10">
    <property type="entry name" value="Spore Coat Polysaccharide Biosynthesis Protein SpsA, Chain A"/>
    <property type="match status" value="1"/>
</dbReference>
<keyword evidence="1" id="KW-0548">Nucleotidyltransferase</keyword>
<accession>D0LIV2</accession>
<keyword evidence="1" id="KW-0808">Transferase</keyword>
<dbReference type="Pfam" id="PF02348">
    <property type="entry name" value="CTP_transf_3"/>
    <property type="match status" value="1"/>
</dbReference>
<name>D0LIV2_HALO1</name>
<dbReference type="PANTHER" id="PTHR42866">
    <property type="entry name" value="3-DEOXY-MANNO-OCTULOSONATE CYTIDYLYLTRANSFERASE"/>
    <property type="match status" value="1"/>
</dbReference>
<dbReference type="OrthoDB" id="9801052at2"/>
<dbReference type="InterPro" id="IPR003329">
    <property type="entry name" value="Cytidylyl_trans"/>
</dbReference>
<dbReference type="CDD" id="cd02518">
    <property type="entry name" value="GT2_SpsF"/>
    <property type="match status" value="1"/>
</dbReference>
<dbReference type="eggNOG" id="COG1861">
    <property type="taxonomic scope" value="Bacteria"/>
</dbReference>
<dbReference type="Proteomes" id="UP000001880">
    <property type="component" value="Chromosome"/>
</dbReference>
<dbReference type="GO" id="GO:0005829">
    <property type="term" value="C:cytosol"/>
    <property type="evidence" value="ECO:0007669"/>
    <property type="project" value="TreeGrafter"/>
</dbReference>
<dbReference type="EMBL" id="CP001804">
    <property type="protein sequence ID" value="ACY12981.1"/>
    <property type="molecule type" value="Genomic_DNA"/>
</dbReference>
<dbReference type="SUPFAM" id="SSF53448">
    <property type="entry name" value="Nucleotide-diphospho-sugar transferases"/>
    <property type="match status" value="1"/>
</dbReference>
<sequence length="288" mass="32838">MSTDTEQRQDRRKVAIVIQSRTGSSRLPGKILMPLAGAPLLARMLERVRAAELPGHEHRADVAIIVATTTDEGDAPVAALCEEVGVACFRGHPTDLLDRHYRAAEQMGADVVVKIPSDCPLIDPAIIERVIGFYLDHADEYDFVSNLHPASYPDGNDVELMPMAMLALAHREAELPMQREHTTPFFWDQPERFRVGNVAWERGLDYSMSHRWTIDYQADYDFIAAVYEQLYRPEAPIFSLDDILALLERRPDIHQINAHLAGVNWYRNHRDELRTIESWQSRDLEVSK</sequence>
<reference evidence="1 2" key="1">
    <citation type="journal article" date="2010" name="Stand. Genomic Sci.">
        <title>Complete genome sequence of Haliangium ochraceum type strain (SMP-2).</title>
        <authorList>
            <consortium name="US DOE Joint Genome Institute (JGI-PGF)"/>
            <person name="Ivanova N."/>
            <person name="Daum C."/>
            <person name="Lang E."/>
            <person name="Abt B."/>
            <person name="Kopitz M."/>
            <person name="Saunders E."/>
            <person name="Lapidus A."/>
            <person name="Lucas S."/>
            <person name="Glavina Del Rio T."/>
            <person name="Nolan M."/>
            <person name="Tice H."/>
            <person name="Copeland A."/>
            <person name="Cheng J.F."/>
            <person name="Chen F."/>
            <person name="Bruce D."/>
            <person name="Goodwin L."/>
            <person name="Pitluck S."/>
            <person name="Mavromatis K."/>
            <person name="Pati A."/>
            <person name="Mikhailova N."/>
            <person name="Chen A."/>
            <person name="Palaniappan K."/>
            <person name="Land M."/>
            <person name="Hauser L."/>
            <person name="Chang Y.J."/>
            <person name="Jeffries C.D."/>
            <person name="Detter J.C."/>
            <person name="Brettin T."/>
            <person name="Rohde M."/>
            <person name="Goker M."/>
            <person name="Bristow J."/>
            <person name="Markowitz V."/>
            <person name="Eisen J.A."/>
            <person name="Hugenholtz P."/>
            <person name="Kyrpides N.C."/>
            <person name="Klenk H.P."/>
        </authorList>
    </citation>
    <scope>NUCLEOTIDE SEQUENCE [LARGE SCALE GENOMIC DNA]</scope>
    <source>
        <strain evidence="2">DSM 14365 / CIP 107738 / JCM 11303 / AJ 13395 / SMP-2</strain>
    </source>
</reference>
<dbReference type="STRING" id="502025.Hoch_0340"/>
<dbReference type="GO" id="GO:0016779">
    <property type="term" value="F:nucleotidyltransferase activity"/>
    <property type="evidence" value="ECO:0007669"/>
    <property type="project" value="UniProtKB-KW"/>
</dbReference>
<keyword evidence="2" id="KW-1185">Reference proteome</keyword>
<dbReference type="RefSeq" id="WP_012825608.1">
    <property type="nucleotide sequence ID" value="NC_013440.1"/>
</dbReference>
<organism evidence="1 2">
    <name type="scientific">Haliangium ochraceum (strain DSM 14365 / JCM 11303 / SMP-2)</name>
    <dbReference type="NCBI Taxonomy" id="502025"/>
    <lineage>
        <taxon>Bacteria</taxon>
        <taxon>Pseudomonadati</taxon>
        <taxon>Myxococcota</taxon>
        <taxon>Polyangia</taxon>
        <taxon>Haliangiales</taxon>
        <taxon>Kofleriaceae</taxon>
        <taxon>Haliangium</taxon>
    </lineage>
</organism>
<dbReference type="PANTHER" id="PTHR42866:SF1">
    <property type="entry name" value="SPORE COAT POLYSACCHARIDE BIOSYNTHESIS PROTEIN SPSF"/>
    <property type="match status" value="1"/>
</dbReference>
<dbReference type="KEGG" id="hoh:Hoch_0340"/>
<dbReference type="InterPro" id="IPR029044">
    <property type="entry name" value="Nucleotide-diphossugar_trans"/>
</dbReference>
<dbReference type="HOGENOM" id="CLU_072501_0_0_7"/>
<proteinExistence type="predicted"/>
<evidence type="ECO:0000313" key="1">
    <source>
        <dbReference type="EMBL" id="ACY12981.1"/>
    </source>
</evidence>
<protein>
    <submittedName>
        <fullName evidence="1">Acylneuraminate cytidylyltransferase</fullName>
    </submittedName>
</protein>